<dbReference type="SUPFAM" id="SSF53756">
    <property type="entry name" value="UDP-Glycosyltransferase/glycogen phosphorylase"/>
    <property type="match status" value="1"/>
</dbReference>
<dbReference type="GO" id="GO:0009103">
    <property type="term" value="P:lipopolysaccharide biosynthetic process"/>
    <property type="evidence" value="ECO:0007669"/>
    <property type="project" value="TreeGrafter"/>
</dbReference>
<dbReference type="PATRIC" id="fig|1088869.3.peg.181"/>
<organism evidence="4 5">
    <name type="scientific">Gluconobacter morbifer G707</name>
    <dbReference type="NCBI Taxonomy" id="1088869"/>
    <lineage>
        <taxon>Bacteria</taxon>
        <taxon>Pseudomonadati</taxon>
        <taxon>Pseudomonadota</taxon>
        <taxon>Alphaproteobacteria</taxon>
        <taxon>Acetobacterales</taxon>
        <taxon>Acetobacteraceae</taxon>
        <taxon>Gluconobacter</taxon>
    </lineage>
</organism>
<accession>G6XFB6</accession>
<dbReference type="Gene3D" id="3.40.50.2000">
    <property type="entry name" value="Glycogen Phosphorylase B"/>
    <property type="match status" value="2"/>
</dbReference>
<evidence type="ECO:0000256" key="1">
    <source>
        <dbReference type="ARBA" id="ARBA00022679"/>
    </source>
</evidence>
<dbReference type="AlphaFoldDB" id="G6XFB6"/>
<keyword evidence="5" id="KW-1185">Reference proteome</keyword>
<dbReference type="InterPro" id="IPR001296">
    <property type="entry name" value="Glyco_trans_1"/>
</dbReference>
<proteinExistence type="predicted"/>
<comment type="caution">
    <text evidence="4">The sequence shown here is derived from an EMBL/GenBank/DDBJ whole genome shotgun (WGS) entry which is preliminary data.</text>
</comment>
<sequence>MRIGLDTRTVSRTDGTGVATYASVLAESCQMAGDTPVWLQDDALPGTHAHRPLEKAARFLRSIAPARTVRLRDGHYLVKDVYRTATVRSRTFHRFTRLRSASSPDLMHWTYPLPLTWEGIPNVVTIHDLIPLLHPEFGAFSTTEMRRLLQECCSRATAIVTVSNAVRKDLVATLQIPPERITVLSQAVSFPPTLLQRARSAPAPCPADGYLYFGSLERRKNIGRIIEAHGRSRSLRPLTLIGTPGFGAAEEMSALHTHPAPERVRIVSWCPRPALIRTIMEAHAIVFPSLAEGFGLPIIEAMTLGTPVITSQGHATEEIAGDAALLVPPMDTDALTNAFSRLDGDKALRMKLIKAGLRRADKFTQSDYARRLKSFYRTVLETC</sequence>
<evidence type="ECO:0000313" key="4">
    <source>
        <dbReference type="EMBL" id="EHH68874.1"/>
    </source>
</evidence>
<dbReference type="OrthoDB" id="9801609at2"/>
<dbReference type="Proteomes" id="UP000004949">
    <property type="component" value="Unassembled WGS sequence"/>
</dbReference>
<feature type="domain" description="Glycosyltransferase subfamily 4-like N-terminal" evidence="3">
    <location>
        <begin position="17"/>
        <end position="187"/>
    </location>
</feature>
<reference evidence="4 5" key="1">
    <citation type="submission" date="2011-10" db="EMBL/GenBank/DDBJ databases">
        <title>Genome sequence of Gluconobacter morbifer G707, isolated from Drosophila gut.</title>
        <authorList>
            <person name="Lee W.-J."/>
            <person name="Kim E.-K."/>
        </authorList>
    </citation>
    <scope>NUCLEOTIDE SEQUENCE [LARGE SCALE GENOMIC DNA]</scope>
    <source>
        <strain evidence="4 5">G707</strain>
    </source>
</reference>
<dbReference type="eggNOG" id="COG0438">
    <property type="taxonomic scope" value="Bacteria"/>
</dbReference>
<dbReference type="GO" id="GO:0016757">
    <property type="term" value="F:glycosyltransferase activity"/>
    <property type="evidence" value="ECO:0007669"/>
    <property type="project" value="InterPro"/>
</dbReference>
<feature type="domain" description="Glycosyl transferase family 1" evidence="2">
    <location>
        <begin position="211"/>
        <end position="356"/>
    </location>
</feature>
<evidence type="ECO:0000259" key="3">
    <source>
        <dbReference type="Pfam" id="PF13439"/>
    </source>
</evidence>
<keyword evidence="1" id="KW-0808">Transferase</keyword>
<dbReference type="EMBL" id="AGQV01000001">
    <property type="protein sequence ID" value="EHH68874.1"/>
    <property type="molecule type" value="Genomic_DNA"/>
</dbReference>
<dbReference type="Pfam" id="PF00534">
    <property type="entry name" value="Glycos_transf_1"/>
    <property type="match status" value="1"/>
</dbReference>
<protein>
    <recommendedName>
        <fullName evidence="6">Glycosyltransferase</fullName>
    </recommendedName>
</protein>
<evidence type="ECO:0008006" key="6">
    <source>
        <dbReference type="Google" id="ProtNLM"/>
    </source>
</evidence>
<dbReference type="CDD" id="cd03809">
    <property type="entry name" value="GT4_MtfB-like"/>
    <property type="match status" value="1"/>
</dbReference>
<dbReference type="PANTHER" id="PTHR46401">
    <property type="entry name" value="GLYCOSYLTRANSFERASE WBBK-RELATED"/>
    <property type="match status" value="1"/>
</dbReference>
<dbReference type="InterPro" id="IPR028098">
    <property type="entry name" value="Glyco_trans_4-like_N"/>
</dbReference>
<name>G6XFB6_9PROT</name>
<dbReference type="Pfam" id="PF13439">
    <property type="entry name" value="Glyco_transf_4"/>
    <property type="match status" value="1"/>
</dbReference>
<dbReference type="RefSeq" id="WP_008850331.1">
    <property type="nucleotide sequence ID" value="NZ_AGQV01000001.1"/>
</dbReference>
<dbReference type="PANTHER" id="PTHR46401:SF2">
    <property type="entry name" value="GLYCOSYLTRANSFERASE WBBK-RELATED"/>
    <property type="match status" value="1"/>
</dbReference>
<gene>
    <name evidence="4" type="ORF">GMO_01810</name>
</gene>
<evidence type="ECO:0000259" key="2">
    <source>
        <dbReference type="Pfam" id="PF00534"/>
    </source>
</evidence>
<evidence type="ECO:0000313" key="5">
    <source>
        <dbReference type="Proteomes" id="UP000004949"/>
    </source>
</evidence>
<dbReference type="STRING" id="1088869.GMO_01810"/>